<dbReference type="SUPFAM" id="SSF55961">
    <property type="entry name" value="Bet v1-like"/>
    <property type="match status" value="1"/>
</dbReference>
<gene>
    <name evidence="3" type="ORF">JOC86_001951</name>
</gene>
<dbReference type="InterPro" id="IPR023393">
    <property type="entry name" value="START-like_dom_sf"/>
</dbReference>
<protein>
    <submittedName>
        <fullName evidence="3">Uncharacterized protein YndB with AHSA1/START domain</fullName>
    </submittedName>
</protein>
<evidence type="ECO:0000259" key="2">
    <source>
        <dbReference type="Pfam" id="PF08327"/>
    </source>
</evidence>
<sequence length="160" mass="18492">MLAVVEMVKGGYIATYNRPLHHSVENVWVTLTENGNLEKWMSNLQVVDLREGGTIKFNMNDGTGKSFDIAIMDFKEMAYLQFEWGEGWVRFELFPKDDDCLLVLKEFIPSLSDHTSVDLAGWHVCLDMFSALLEGQQMDFPKGEWENYHGKYVRIVNQFS</sequence>
<organism evidence="3 4">
    <name type="scientific">Rossellomorea pakistanensis</name>
    <dbReference type="NCBI Taxonomy" id="992288"/>
    <lineage>
        <taxon>Bacteria</taxon>
        <taxon>Bacillati</taxon>
        <taxon>Bacillota</taxon>
        <taxon>Bacilli</taxon>
        <taxon>Bacillales</taxon>
        <taxon>Bacillaceae</taxon>
        <taxon>Rossellomorea</taxon>
    </lineage>
</organism>
<keyword evidence="4" id="KW-1185">Reference proteome</keyword>
<comment type="similarity">
    <text evidence="1">Belongs to the AHA1 family.</text>
</comment>
<dbReference type="EMBL" id="JAFBDZ010000002">
    <property type="protein sequence ID" value="MBM7585409.1"/>
    <property type="molecule type" value="Genomic_DNA"/>
</dbReference>
<name>A0ABS2NCD2_9BACI</name>
<dbReference type="RefSeq" id="WP_205171248.1">
    <property type="nucleotide sequence ID" value="NZ_JAFBDZ010000002.1"/>
</dbReference>
<dbReference type="InterPro" id="IPR013538">
    <property type="entry name" value="ASHA1/2-like_C"/>
</dbReference>
<dbReference type="Pfam" id="PF08327">
    <property type="entry name" value="AHSA1"/>
    <property type="match status" value="1"/>
</dbReference>
<proteinExistence type="inferred from homology"/>
<dbReference type="Proteomes" id="UP001646157">
    <property type="component" value="Unassembled WGS sequence"/>
</dbReference>
<dbReference type="CDD" id="cd08899">
    <property type="entry name" value="SRPBCC_CalC_Aha1-like_6"/>
    <property type="match status" value="1"/>
</dbReference>
<accession>A0ABS2NCD2</accession>
<reference evidence="3 4" key="1">
    <citation type="submission" date="2021-01" db="EMBL/GenBank/DDBJ databases">
        <title>Genomic Encyclopedia of Type Strains, Phase IV (KMG-IV): sequencing the most valuable type-strain genomes for metagenomic binning, comparative biology and taxonomic classification.</title>
        <authorList>
            <person name="Goeker M."/>
        </authorList>
    </citation>
    <scope>NUCLEOTIDE SEQUENCE [LARGE SCALE GENOMIC DNA]</scope>
    <source>
        <strain evidence="3 4">DSM 24834</strain>
    </source>
</reference>
<evidence type="ECO:0000256" key="1">
    <source>
        <dbReference type="ARBA" id="ARBA00006817"/>
    </source>
</evidence>
<dbReference type="Gene3D" id="3.30.530.20">
    <property type="match status" value="1"/>
</dbReference>
<feature type="domain" description="Activator of Hsp90 ATPase homologue 1/2-like C-terminal" evidence="2">
    <location>
        <begin position="22"/>
        <end position="134"/>
    </location>
</feature>
<evidence type="ECO:0000313" key="3">
    <source>
        <dbReference type="EMBL" id="MBM7585409.1"/>
    </source>
</evidence>
<comment type="caution">
    <text evidence="3">The sequence shown here is derived from an EMBL/GenBank/DDBJ whole genome shotgun (WGS) entry which is preliminary data.</text>
</comment>
<evidence type="ECO:0000313" key="4">
    <source>
        <dbReference type="Proteomes" id="UP001646157"/>
    </source>
</evidence>